<keyword evidence="4" id="KW-1185">Reference proteome</keyword>
<feature type="transmembrane region" description="Helical" evidence="1">
    <location>
        <begin position="930"/>
        <end position="950"/>
    </location>
</feature>
<dbReference type="EMBL" id="CAADRA010006312">
    <property type="protein sequence ID" value="VFT94521.1"/>
    <property type="molecule type" value="Genomic_DNA"/>
</dbReference>
<feature type="transmembrane region" description="Helical" evidence="1">
    <location>
        <begin position="1531"/>
        <end position="1551"/>
    </location>
</feature>
<feature type="transmembrane region" description="Helical" evidence="1">
    <location>
        <begin position="593"/>
        <end position="621"/>
    </location>
</feature>
<feature type="transmembrane region" description="Helical" evidence="1">
    <location>
        <begin position="1643"/>
        <end position="1666"/>
    </location>
</feature>
<keyword evidence="1" id="KW-0812">Transmembrane</keyword>
<organism evidence="3 4">
    <name type="scientific">Aphanomyces stellatus</name>
    <dbReference type="NCBI Taxonomy" id="120398"/>
    <lineage>
        <taxon>Eukaryota</taxon>
        <taxon>Sar</taxon>
        <taxon>Stramenopiles</taxon>
        <taxon>Oomycota</taxon>
        <taxon>Saprolegniomycetes</taxon>
        <taxon>Saprolegniales</taxon>
        <taxon>Verrucalvaceae</taxon>
        <taxon>Aphanomyces</taxon>
    </lineage>
</organism>
<feature type="transmembrane region" description="Helical" evidence="1">
    <location>
        <begin position="1611"/>
        <end position="1631"/>
    </location>
</feature>
<feature type="transmembrane region" description="Helical" evidence="1">
    <location>
        <begin position="1702"/>
        <end position="1724"/>
    </location>
</feature>
<dbReference type="OrthoDB" id="79231at2759"/>
<reference evidence="2" key="2">
    <citation type="submission" date="2019-06" db="EMBL/GenBank/DDBJ databases">
        <title>Genomics analysis of Aphanomyces spp. identifies a new class of oomycete effector associated with host adaptation.</title>
        <authorList>
            <person name="Gaulin E."/>
        </authorList>
    </citation>
    <scope>NUCLEOTIDE SEQUENCE</scope>
    <source>
        <strain evidence="2">CBS 578.67</strain>
    </source>
</reference>
<evidence type="ECO:0000313" key="2">
    <source>
        <dbReference type="EMBL" id="KAF0690884.1"/>
    </source>
</evidence>
<keyword evidence="1" id="KW-1133">Transmembrane helix</keyword>
<feature type="transmembrane region" description="Helical" evidence="1">
    <location>
        <begin position="61"/>
        <end position="80"/>
    </location>
</feature>
<dbReference type="EMBL" id="VJMH01006291">
    <property type="protein sequence ID" value="KAF0690884.1"/>
    <property type="molecule type" value="Genomic_DNA"/>
</dbReference>
<accession>A0A485L8I5</accession>
<evidence type="ECO:0000256" key="1">
    <source>
        <dbReference type="SAM" id="Phobius"/>
    </source>
</evidence>
<feature type="transmembrane region" description="Helical" evidence="1">
    <location>
        <begin position="682"/>
        <end position="707"/>
    </location>
</feature>
<evidence type="ECO:0000313" key="3">
    <source>
        <dbReference type="EMBL" id="VFT94521.1"/>
    </source>
</evidence>
<keyword evidence="1" id="KW-0472">Membrane</keyword>
<feature type="transmembrane region" description="Helical" evidence="1">
    <location>
        <begin position="29"/>
        <end position="49"/>
    </location>
</feature>
<feature type="transmembrane region" description="Helical" evidence="1">
    <location>
        <begin position="770"/>
        <end position="792"/>
    </location>
</feature>
<gene>
    <name evidence="3" type="primary">Aste57867_17776</name>
    <name evidence="2" type="ORF">As57867_017715</name>
    <name evidence="3" type="ORF">ASTE57867_17776</name>
</gene>
<dbReference type="Proteomes" id="UP000332933">
    <property type="component" value="Unassembled WGS sequence"/>
</dbReference>
<name>A0A485L8I5_9STRA</name>
<evidence type="ECO:0000313" key="4">
    <source>
        <dbReference type="Proteomes" id="UP000332933"/>
    </source>
</evidence>
<reference evidence="3 4" key="1">
    <citation type="submission" date="2019-03" db="EMBL/GenBank/DDBJ databases">
        <authorList>
            <person name="Gaulin E."/>
            <person name="Dumas B."/>
        </authorList>
    </citation>
    <scope>NUCLEOTIDE SEQUENCE [LARGE SCALE GENOMIC DNA]</scope>
    <source>
        <strain evidence="3">CBS 568.67</strain>
    </source>
</reference>
<sequence length="1810" mass="198462">MIRPAQPSITTRVDAPPMSHPFRRRLDRLVTVAGVGYLALTLACGMSYLSWLQPSLANNLYWPYFNTTGVGGCLIDLVNVRLTTTRLGPMDLLADDVAMHKRYDGVVQPEFNAAYPRRILFTELNTLPRAIRDLRRTDIPYWVYAQYCWVDLARRWDMAHTAARSTRCQQRYIDNAANYLETLLRNVAWDDFYVGNEDMWHVSIALALQASVDGRDWLAARPVVARQLSVDDEVAFLVARNLTRYDLLWQNEVVVAISESMVVVNALGVPVSMTTKSLAHPWGPLTSFAFYWNLYSDMYFGLVSNASLVRSAENHFDAIGLPIEAMMGLQDTTGDYVQQPKVFLDSLGPFGSVDALYVAVPSTLTRAYEAVRGVVYQTLWSNPAFAKAFQRIPHITLAPTPPAFSSRDNLAYYGGNLVCFANAATTFPQSQLSFSDTCATETQFGVPATNLAVVFALWASQTAHVGAICALQSADGCSVVLSQAQVALGLLNNPPDARAMVNPDVVPAIQVVQYAQDASSGEWLLLQQPLVSSDQPNWSFYGWLALFDWVEGRREVLRLEGDVATIDVITEAYATVHFMAGSDDDEGQRDTNIVYYLMAYTTAVSTVVGVVVMTYTVAAALDVDGGNLFVFNRVAGCVWVGRPLLVLRALTATLVLSSSQVQLITQPSIDGYSKFVAAPRPVVATMVIVGEATWATYVATDVLLVLLPWRVSTKWMAAVASALAWATLFGFDMAHPVGITIALDRTCSVKNTDKQLICNAGYIQVGDSTRFALCVALQGACVAVALVVAWMCGGKTKRPHQPTTLLLPGAAEAFLYQRGAIDPQCWHVDRAACIMCGLLSWSWRGQQYTFDVKLWVVVDNIFCPRPDDGGSSFSFKKPTLGVHKEIHSTMLTPVVIQVVSKQPMRTPAPLIKRVASTTTAMHLHGAERRLVVVAGLVYMVLSAIGSLSYISVSTVNFANNFFWVSFNMTGSHVAMADWIIENVVLGRALPAFRWDEPRWSTMYTNFSDPTLPVVFAPRLAPRVQFERVATTLAVVVQGLRRTDACAIPWIFTQYCWVDFGRHWPLANSQARQARCESYVHNGAIYLESALRNMDWALWAPCWGNSFDVAIGNELRTTQAGQRWLATTQSNLPATVTINEEVSVWTAHGIDAYTVQWHNFKTTGLVHTYWIENAFGVQYPMTLSRTNGSYAFEAQTMFQMYWGVASDFWAVGSNASAVAGQSLIRSSAAYAFANVSIAAAMRQNRTLPTPLGAVFATVQTYLGPFGSIDMYNMPCPATLTTFVATGLDVVRAATVVASSNVTATYAALAYVYAGVLKRPLPTVYLNSPWTTVTGSLLCDQVGNAFVSTGLLDLMSRANPCGSDFAMAMGNMLDSLLLAAIATGLDQASDAIDSICQHDVASPTICLDVYLGPAAAFLPTFLASRDMTMLQGLADAARHAMRALPVSLVQLIRATDMAPLELQAIDLFDEADPTFEFWSWLLALEWVAGNREVVVFQGDAGRLHVLTDFTSMASQAVRPSDLPTAFAMYARAAVLYVTGAMLTIVLSLILYIVGCRGAVDGARLWSVNQVAGIVWVGRPLLLARGLTALAFLATASLELAHTTTQISLFTVPGVPYVTTILSGGEATWVVYILQDILLPWTAHQWTLWSSMYALYLVWACVAGLTLVYPVNHTASIAPVCEIDQMDFQLHCVSGVVAIGHVSRLYLLLAAIGGCNALSYAVVFAVMRRRHAQRAMPESVLLSAGAKYLFDWSEWMHHGVPYMDPAAAFLNGLVTFRRRGVVYALDIKLWRVILIEVDDDDDASHAFAFPLTD</sequence>
<proteinExistence type="predicted"/>
<feature type="transmembrane region" description="Helical" evidence="1">
    <location>
        <begin position="1571"/>
        <end position="1591"/>
    </location>
</feature>
<protein>
    <submittedName>
        <fullName evidence="3">Aste57867_17776 protein</fullName>
    </submittedName>
</protein>